<reference evidence="1" key="1">
    <citation type="submission" date="2022-10" db="EMBL/GenBank/DDBJ databases">
        <title>Culturing micro-colonial fungi from biological soil crusts in the Mojave desert and describing Neophaeococcomyces mojavensis, and introducing the new genera and species Taxawa tesnikishii.</title>
        <authorList>
            <person name="Kurbessoian T."/>
            <person name="Stajich J.E."/>
        </authorList>
    </citation>
    <scope>NUCLEOTIDE SEQUENCE</scope>
    <source>
        <strain evidence="1">TK_41</strain>
    </source>
</reference>
<dbReference type="EMBL" id="JAPDRK010000013">
    <property type="protein sequence ID" value="KAJ9606601.1"/>
    <property type="molecule type" value="Genomic_DNA"/>
</dbReference>
<accession>A0AA38X4I4</accession>
<name>A0AA38X4I4_9EURO</name>
<keyword evidence="2" id="KW-1185">Reference proteome</keyword>
<sequence>MPESLNWEAELIYRYILTSSQQNQATLLDLYVKLSKDNHRHSTPCLVNTALCLTLMVCLQKSIWEADRNGVDVCDSSQTILPKLEEVLRLSLETSTLQELDYYKETHFWIYFVAAQLEWKTSHNRPAQPVKLQPQKQNAWFSTMLAEQARFLELWKWSDAQETLDLFVINEFWEPHPRLW</sequence>
<evidence type="ECO:0000313" key="2">
    <source>
        <dbReference type="Proteomes" id="UP001172673"/>
    </source>
</evidence>
<proteinExistence type="predicted"/>
<evidence type="ECO:0000313" key="1">
    <source>
        <dbReference type="EMBL" id="KAJ9606601.1"/>
    </source>
</evidence>
<dbReference type="Proteomes" id="UP001172673">
    <property type="component" value="Unassembled WGS sequence"/>
</dbReference>
<protein>
    <submittedName>
        <fullName evidence="1">Uncharacterized protein</fullName>
    </submittedName>
</protein>
<organism evidence="1 2">
    <name type="scientific">Cladophialophora chaetospira</name>
    <dbReference type="NCBI Taxonomy" id="386627"/>
    <lineage>
        <taxon>Eukaryota</taxon>
        <taxon>Fungi</taxon>
        <taxon>Dikarya</taxon>
        <taxon>Ascomycota</taxon>
        <taxon>Pezizomycotina</taxon>
        <taxon>Eurotiomycetes</taxon>
        <taxon>Chaetothyriomycetidae</taxon>
        <taxon>Chaetothyriales</taxon>
        <taxon>Herpotrichiellaceae</taxon>
        <taxon>Cladophialophora</taxon>
    </lineage>
</organism>
<comment type="caution">
    <text evidence="1">The sequence shown here is derived from an EMBL/GenBank/DDBJ whole genome shotgun (WGS) entry which is preliminary data.</text>
</comment>
<gene>
    <name evidence="1" type="ORF">H2200_008609</name>
</gene>
<dbReference type="AlphaFoldDB" id="A0AA38X4I4"/>